<keyword evidence="3 13" id="KW-0808">Transferase</keyword>
<dbReference type="PANTHER" id="PTHR47545:SF1">
    <property type="entry name" value="MULTIFUNCTIONAL CCA PROTEIN"/>
    <property type="match status" value="1"/>
</dbReference>
<protein>
    <recommendedName>
        <fullName evidence="13">CCA-adding enzyme</fullName>
        <ecNumber evidence="13">2.7.7.72</ecNumber>
    </recommendedName>
    <alternativeName>
        <fullName evidence="13">CCA tRNA nucleotidyltransferase</fullName>
    </alternativeName>
    <alternativeName>
        <fullName evidence="13">tRNA CCA-pyrophosphorylase</fullName>
    </alternativeName>
    <alternativeName>
        <fullName evidence="13">tRNA adenylyl-/cytidylyl- transferase</fullName>
    </alternativeName>
    <alternativeName>
        <fullName evidence="13">tRNA nucleotidyltransferase</fullName>
    </alternativeName>
    <alternativeName>
        <fullName evidence="13">tRNA-NT</fullName>
    </alternativeName>
</protein>
<comment type="function">
    <text evidence="13">Catalyzes the addition and repair of the essential 3'-terminal CCA sequence in tRNAs without using a nucleic acid template. Adds these three nucleotides in the order of C, C, and A to the tRNA nucleotide-73, using CTP and ATP as substrates and producing inorganic pyrophosphate. tRNA 3'-terminal CCA addition is required both for tRNA processing and repair. Also involved in tRNA surveillance by mediating tandem CCA addition to generate a CCACCA at the 3' terminus of unstable tRNAs. While stable tRNAs receive only 3'-terminal CCA, unstable tRNAs are marked with CCACCA and rapidly degraded.</text>
</comment>
<dbReference type="RefSeq" id="WP_136131074.1">
    <property type="nucleotide sequence ID" value="NZ_PDKT01000003.1"/>
</dbReference>
<evidence type="ECO:0000256" key="4">
    <source>
        <dbReference type="ARBA" id="ARBA00022694"/>
    </source>
</evidence>
<dbReference type="GO" id="GO:0016787">
    <property type="term" value="F:hydrolase activity"/>
    <property type="evidence" value="ECO:0007669"/>
    <property type="project" value="UniProtKB-KW"/>
</dbReference>
<comment type="catalytic activity">
    <reaction evidence="13">
        <text>a tRNA with a 3' CCA end + 2 CTP + ATP = a tRNA with a 3' CCACCA end + 3 diphosphate</text>
        <dbReference type="Rhea" id="RHEA:76235"/>
        <dbReference type="Rhea" id="RHEA-COMP:10468"/>
        <dbReference type="Rhea" id="RHEA-COMP:18655"/>
        <dbReference type="ChEBI" id="CHEBI:30616"/>
        <dbReference type="ChEBI" id="CHEBI:33019"/>
        <dbReference type="ChEBI" id="CHEBI:37563"/>
        <dbReference type="ChEBI" id="CHEBI:83071"/>
        <dbReference type="ChEBI" id="CHEBI:195187"/>
    </reaction>
</comment>
<dbReference type="Gene3D" id="3.30.460.10">
    <property type="entry name" value="Beta Polymerase, domain 2"/>
    <property type="match status" value="1"/>
</dbReference>
<feature type="binding site" evidence="13">
    <location>
        <position position="23"/>
    </location>
    <ligand>
        <name>Mg(2+)</name>
        <dbReference type="ChEBI" id="CHEBI:18420"/>
    </ligand>
</feature>
<dbReference type="GO" id="GO:0000287">
    <property type="term" value="F:magnesium ion binding"/>
    <property type="evidence" value="ECO:0007669"/>
    <property type="project" value="UniProtKB-UniRule"/>
</dbReference>
<evidence type="ECO:0000256" key="5">
    <source>
        <dbReference type="ARBA" id="ARBA00022695"/>
    </source>
</evidence>
<dbReference type="AlphaFoldDB" id="A0A2P5SZR1"/>
<dbReference type="GO" id="GO:0000049">
    <property type="term" value="F:tRNA binding"/>
    <property type="evidence" value="ECO:0007669"/>
    <property type="project" value="UniProtKB-UniRule"/>
</dbReference>
<dbReference type="SUPFAM" id="SSF81301">
    <property type="entry name" value="Nucleotidyltransferase"/>
    <property type="match status" value="1"/>
</dbReference>
<dbReference type="CDD" id="cd05398">
    <property type="entry name" value="NT_ClassII-CCAase"/>
    <property type="match status" value="1"/>
</dbReference>
<evidence type="ECO:0000256" key="12">
    <source>
        <dbReference type="ARBA" id="ARBA00022884"/>
    </source>
</evidence>
<feature type="binding site" evidence="13">
    <location>
        <position position="91"/>
    </location>
    <ligand>
        <name>CTP</name>
        <dbReference type="ChEBI" id="CHEBI:37563"/>
    </ligand>
</feature>
<dbReference type="InterPro" id="IPR006674">
    <property type="entry name" value="HD_domain"/>
</dbReference>
<keyword evidence="2" id="KW-0533">Nickel</keyword>
<reference evidence="15 16" key="1">
    <citation type="journal article" date="2018" name="Genome Biol. Evol.">
        <title>Cladogenesis and Genomic Streamlining in Extracellular Endosymbionts of Tropical Stink Bugs.</title>
        <authorList>
            <person name="Otero-Bravo A."/>
            <person name="Goffredi S."/>
            <person name="Sabree Z.L."/>
        </authorList>
    </citation>
    <scope>NUCLEOTIDE SEQUENCE [LARGE SCALE GENOMIC DNA]</scope>
    <source>
        <strain evidence="15 16">SoEE</strain>
    </source>
</reference>
<feature type="binding site" evidence="13">
    <location>
        <position position="140"/>
    </location>
    <ligand>
        <name>ATP</name>
        <dbReference type="ChEBI" id="CHEBI:30616"/>
    </ligand>
</feature>
<comment type="similarity">
    <text evidence="13">Belongs to the tRNA nucleotidyltransferase/poly(A) polymerase family. Bacterial CCA-adding enzyme type 2 subfamily.</text>
</comment>
<dbReference type="OrthoDB" id="9805698at2"/>
<evidence type="ECO:0000256" key="8">
    <source>
        <dbReference type="ARBA" id="ARBA00022800"/>
    </source>
</evidence>
<evidence type="ECO:0000313" key="16">
    <source>
        <dbReference type="Proteomes" id="UP000296153"/>
    </source>
</evidence>
<keyword evidence="4 13" id="KW-0819">tRNA processing</keyword>
<comment type="caution">
    <text evidence="15">The sequence shown here is derived from an EMBL/GenBank/DDBJ whole genome shotgun (WGS) entry which is preliminary data.</text>
</comment>
<dbReference type="SUPFAM" id="SSF81891">
    <property type="entry name" value="Poly A polymerase C-terminal region-like"/>
    <property type="match status" value="1"/>
</dbReference>
<feature type="binding site" evidence="13">
    <location>
        <position position="11"/>
    </location>
    <ligand>
        <name>ATP</name>
        <dbReference type="ChEBI" id="CHEBI:30616"/>
    </ligand>
</feature>
<evidence type="ECO:0000256" key="11">
    <source>
        <dbReference type="ARBA" id="ARBA00022842"/>
    </source>
</evidence>
<dbReference type="GO" id="GO:0001680">
    <property type="term" value="P:tRNA 3'-terminal CCA addition"/>
    <property type="evidence" value="ECO:0007669"/>
    <property type="project" value="UniProtKB-UniRule"/>
</dbReference>
<feature type="binding site" evidence="13">
    <location>
        <position position="137"/>
    </location>
    <ligand>
        <name>ATP</name>
        <dbReference type="ChEBI" id="CHEBI:30616"/>
    </ligand>
</feature>
<dbReference type="PROSITE" id="PS51831">
    <property type="entry name" value="HD"/>
    <property type="match status" value="1"/>
</dbReference>
<dbReference type="Pfam" id="PF01966">
    <property type="entry name" value="HD"/>
    <property type="match status" value="1"/>
</dbReference>
<dbReference type="PIRSF" id="PIRSF000813">
    <property type="entry name" value="CCA_bact"/>
    <property type="match status" value="1"/>
</dbReference>
<dbReference type="Pfam" id="PF12627">
    <property type="entry name" value="PolyA_pol_RNAbd"/>
    <property type="match status" value="1"/>
</dbReference>
<dbReference type="GO" id="GO:0004810">
    <property type="term" value="F:CCA tRNA nucleotidyltransferase activity"/>
    <property type="evidence" value="ECO:0007669"/>
    <property type="project" value="UniProtKB-UniRule"/>
</dbReference>
<evidence type="ECO:0000256" key="10">
    <source>
        <dbReference type="ARBA" id="ARBA00022840"/>
    </source>
</evidence>
<dbReference type="HAMAP" id="MF_01262">
    <property type="entry name" value="CCA_bact_type2"/>
    <property type="match status" value="1"/>
</dbReference>
<comment type="miscellaneous">
    <text evidence="13">A single active site specifically recognizes both ATP and CTP and is responsible for their addition.</text>
</comment>
<dbReference type="Gene3D" id="1.10.3090.10">
    <property type="entry name" value="cca-adding enzyme, domain 2"/>
    <property type="match status" value="1"/>
</dbReference>
<keyword evidence="12 13" id="KW-0694">RNA-binding</keyword>
<dbReference type="EC" id="2.7.7.72" evidence="13"/>
<organism evidence="15 16">
    <name type="scientific">Candidatus Pantoea edessiphila</name>
    <dbReference type="NCBI Taxonomy" id="2044610"/>
    <lineage>
        <taxon>Bacteria</taxon>
        <taxon>Pseudomonadati</taxon>
        <taxon>Pseudomonadota</taxon>
        <taxon>Gammaproteobacteria</taxon>
        <taxon>Enterobacterales</taxon>
        <taxon>Erwiniaceae</taxon>
        <taxon>Pantoea</taxon>
    </lineage>
</organism>
<keyword evidence="10 13" id="KW-0067">ATP-binding</keyword>
<evidence type="ECO:0000259" key="14">
    <source>
        <dbReference type="PROSITE" id="PS51831"/>
    </source>
</evidence>
<dbReference type="PANTHER" id="PTHR47545">
    <property type="entry name" value="MULTIFUNCTIONAL CCA PROTEIN"/>
    <property type="match status" value="1"/>
</dbReference>
<keyword evidence="5 13" id="KW-0548">Nucleotidyltransferase</keyword>
<sequence length="405" mass="45997">MKIFLVGGAVRDKLLNLPIQDKDWLVVGATPEIMLSKGYTQVGNDFPVFINPDNGEEYSLARTERKTGKGYNGFITWSSPDITLEQDLKRRDLTINAIACDENGILFDPHNGQKDILNRQLRHVSSSFHEDPLRVLRVARFAANFAHLNFRIAKETKVLMYHMTKNGELSNLTMERVWRETSKALISRNPQIYFYVLHECGALKILLPEINELFGVPSPIEWHPEIDTGMHSLMSLTISVALSNSIAVRFAALLHDVGKSLTKHSKWPIHQDHGVLGISLIKSLCKRWSIPNSIRDLAVLATELHDQIHIIEQQSIECLVTFFNRIDAWRKPYRVEQMAVIGEANARGRAGLESTLYKQASYLRLTFKLANTVSSQEIIQQGFKGVQVSEELTKRRIYAIKKGLI</sequence>
<feature type="binding site" evidence="13">
    <location>
        <position position="137"/>
    </location>
    <ligand>
        <name>CTP</name>
        <dbReference type="ChEBI" id="CHEBI:37563"/>
    </ligand>
</feature>
<dbReference type="NCBIfam" id="NF008137">
    <property type="entry name" value="PRK10885.1"/>
    <property type="match status" value="1"/>
</dbReference>
<gene>
    <name evidence="13" type="primary">cca</name>
    <name evidence="15" type="ORF">CRV12_02425</name>
</gene>
<dbReference type="InterPro" id="IPR032828">
    <property type="entry name" value="PolyA_RNA-bd"/>
</dbReference>
<feature type="domain" description="HD" evidence="14">
    <location>
        <begin position="228"/>
        <end position="329"/>
    </location>
</feature>
<name>A0A2P5SZR1_9GAMM</name>
<evidence type="ECO:0000256" key="7">
    <source>
        <dbReference type="ARBA" id="ARBA00022741"/>
    </source>
</evidence>
<feature type="binding site" evidence="13">
    <location>
        <position position="91"/>
    </location>
    <ligand>
        <name>ATP</name>
        <dbReference type="ChEBI" id="CHEBI:30616"/>
    </ligand>
</feature>
<evidence type="ECO:0000256" key="9">
    <source>
        <dbReference type="ARBA" id="ARBA00022801"/>
    </source>
</evidence>
<evidence type="ECO:0000256" key="3">
    <source>
        <dbReference type="ARBA" id="ARBA00022679"/>
    </source>
</evidence>
<dbReference type="InterPro" id="IPR002646">
    <property type="entry name" value="PolA_pol_head_dom"/>
</dbReference>
<dbReference type="InterPro" id="IPR003607">
    <property type="entry name" value="HD/PDEase_dom"/>
</dbReference>
<feature type="binding site" evidence="13">
    <location>
        <position position="140"/>
    </location>
    <ligand>
        <name>CTP</name>
        <dbReference type="ChEBI" id="CHEBI:37563"/>
    </ligand>
</feature>
<dbReference type="InterPro" id="IPR012006">
    <property type="entry name" value="CCA_bact"/>
</dbReference>
<evidence type="ECO:0000256" key="1">
    <source>
        <dbReference type="ARBA" id="ARBA00001946"/>
    </source>
</evidence>
<accession>A0A2P5SZR1</accession>
<keyword evidence="7 13" id="KW-0547">Nucleotide-binding</keyword>
<dbReference type="Pfam" id="PF01743">
    <property type="entry name" value="PolyA_pol"/>
    <property type="match status" value="1"/>
</dbReference>
<evidence type="ECO:0000313" key="15">
    <source>
        <dbReference type="EMBL" id="PPI87829.1"/>
    </source>
</evidence>
<evidence type="ECO:0000256" key="13">
    <source>
        <dbReference type="HAMAP-Rule" id="MF_01262"/>
    </source>
</evidence>
<keyword evidence="6 13" id="KW-0479">Metal-binding</keyword>
<feature type="binding site" evidence="13">
    <location>
        <position position="8"/>
    </location>
    <ligand>
        <name>CTP</name>
        <dbReference type="ChEBI" id="CHEBI:37563"/>
    </ligand>
</feature>
<keyword evidence="9" id="KW-0378">Hydrolase</keyword>
<proteinExistence type="inferred from homology"/>
<dbReference type="EMBL" id="PDKT01000003">
    <property type="protein sequence ID" value="PPI87829.1"/>
    <property type="molecule type" value="Genomic_DNA"/>
</dbReference>
<feature type="binding site" evidence="13">
    <location>
        <position position="21"/>
    </location>
    <ligand>
        <name>Mg(2+)</name>
        <dbReference type="ChEBI" id="CHEBI:18420"/>
    </ligand>
</feature>
<comment type="catalytic activity">
    <reaction evidence="13">
        <text>a tRNA precursor + 2 CTP + ATP = a tRNA with a 3' CCA end + 3 diphosphate</text>
        <dbReference type="Rhea" id="RHEA:14433"/>
        <dbReference type="Rhea" id="RHEA-COMP:10465"/>
        <dbReference type="Rhea" id="RHEA-COMP:10468"/>
        <dbReference type="ChEBI" id="CHEBI:30616"/>
        <dbReference type="ChEBI" id="CHEBI:33019"/>
        <dbReference type="ChEBI" id="CHEBI:37563"/>
        <dbReference type="ChEBI" id="CHEBI:74896"/>
        <dbReference type="ChEBI" id="CHEBI:83071"/>
        <dbReference type="EC" id="2.7.7.72"/>
    </reaction>
</comment>
<feature type="binding site" evidence="13">
    <location>
        <position position="8"/>
    </location>
    <ligand>
        <name>ATP</name>
        <dbReference type="ChEBI" id="CHEBI:30616"/>
    </ligand>
</feature>
<dbReference type="InterPro" id="IPR050124">
    <property type="entry name" value="tRNA_CCA-adding_enzyme"/>
</dbReference>
<comment type="cofactor">
    <cofactor evidence="1 13">
        <name>Mg(2+)</name>
        <dbReference type="ChEBI" id="CHEBI:18420"/>
    </cofactor>
</comment>
<dbReference type="CDD" id="cd00077">
    <property type="entry name" value="HDc"/>
    <property type="match status" value="1"/>
</dbReference>
<dbReference type="GO" id="GO:0005524">
    <property type="term" value="F:ATP binding"/>
    <property type="evidence" value="ECO:0007669"/>
    <property type="project" value="UniProtKB-UniRule"/>
</dbReference>
<evidence type="ECO:0000256" key="6">
    <source>
        <dbReference type="ARBA" id="ARBA00022723"/>
    </source>
</evidence>
<dbReference type="GO" id="GO:0042245">
    <property type="term" value="P:RNA repair"/>
    <property type="evidence" value="ECO:0007669"/>
    <property type="project" value="UniProtKB-KW"/>
</dbReference>
<dbReference type="InterPro" id="IPR043519">
    <property type="entry name" value="NT_sf"/>
</dbReference>
<keyword evidence="11 13" id="KW-0460">Magnesium</keyword>
<dbReference type="Proteomes" id="UP000296153">
    <property type="component" value="Unassembled WGS sequence"/>
</dbReference>
<feature type="binding site" evidence="13">
    <location>
        <position position="11"/>
    </location>
    <ligand>
        <name>CTP</name>
        <dbReference type="ChEBI" id="CHEBI:37563"/>
    </ligand>
</feature>
<dbReference type="GO" id="GO:0160016">
    <property type="term" value="F:CCACCA tRNA nucleotidyltransferase activity"/>
    <property type="evidence" value="ECO:0007669"/>
    <property type="project" value="RHEA"/>
</dbReference>
<evidence type="ECO:0000256" key="2">
    <source>
        <dbReference type="ARBA" id="ARBA00022596"/>
    </source>
</evidence>
<keyword evidence="8 13" id="KW-0692">RNA repair</keyword>